<accession>A0A915EQN3</accession>
<dbReference type="InterPro" id="IPR033452">
    <property type="entry name" value="GH30_C"/>
</dbReference>
<name>A0A915EQN3_9BILA</name>
<evidence type="ECO:0000256" key="4">
    <source>
        <dbReference type="ARBA" id="ARBA00022729"/>
    </source>
</evidence>
<keyword evidence="9" id="KW-1185">Reference proteome</keyword>
<organism evidence="9 11">
    <name type="scientific">Ditylenchus dipsaci</name>
    <dbReference type="NCBI Taxonomy" id="166011"/>
    <lineage>
        <taxon>Eukaryota</taxon>
        <taxon>Metazoa</taxon>
        <taxon>Ecdysozoa</taxon>
        <taxon>Nematoda</taxon>
        <taxon>Chromadorea</taxon>
        <taxon>Rhabditida</taxon>
        <taxon>Tylenchina</taxon>
        <taxon>Tylenchomorpha</taxon>
        <taxon>Sphaerularioidea</taxon>
        <taxon>Anguinidae</taxon>
        <taxon>Anguininae</taxon>
        <taxon>Ditylenchus</taxon>
    </lineage>
</organism>
<dbReference type="WBParaSite" id="jg7912">
    <property type="protein sequence ID" value="jg7912"/>
    <property type="gene ID" value="jg7912"/>
</dbReference>
<dbReference type="EC" id="3.2.1.45" evidence="3 6"/>
<evidence type="ECO:0000313" key="9">
    <source>
        <dbReference type="Proteomes" id="UP000887574"/>
    </source>
</evidence>
<keyword evidence="6" id="KW-0746">Sphingolipid metabolism</keyword>
<dbReference type="PANTHER" id="PTHR11069">
    <property type="entry name" value="GLUCOSYLCERAMIDASE"/>
    <property type="match status" value="1"/>
</dbReference>
<dbReference type="AlphaFoldDB" id="A0A915EQN3"/>
<keyword evidence="4" id="KW-0732">Signal</keyword>
<reference evidence="10 11" key="1">
    <citation type="submission" date="2022-11" db="UniProtKB">
        <authorList>
            <consortium name="WormBaseParasite"/>
        </authorList>
    </citation>
    <scope>IDENTIFICATION</scope>
</reference>
<dbReference type="WBParaSite" id="jg22562">
    <property type="protein sequence ID" value="jg22562"/>
    <property type="gene ID" value="jg22562"/>
</dbReference>
<evidence type="ECO:0000313" key="10">
    <source>
        <dbReference type="WBParaSite" id="jg22562"/>
    </source>
</evidence>
<evidence type="ECO:0000259" key="8">
    <source>
        <dbReference type="Pfam" id="PF17189"/>
    </source>
</evidence>
<evidence type="ECO:0000256" key="1">
    <source>
        <dbReference type="ARBA" id="ARBA00001013"/>
    </source>
</evidence>
<evidence type="ECO:0000259" key="7">
    <source>
        <dbReference type="Pfam" id="PF02055"/>
    </source>
</evidence>
<evidence type="ECO:0000256" key="6">
    <source>
        <dbReference type="RuleBase" id="RU361188"/>
    </source>
</evidence>
<dbReference type="GO" id="GO:0016020">
    <property type="term" value="C:membrane"/>
    <property type="evidence" value="ECO:0007669"/>
    <property type="project" value="GOC"/>
</dbReference>
<dbReference type="Proteomes" id="UP000887574">
    <property type="component" value="Unplaced"/>
</dbReference>
<comment type="catalytic activity">
    <reaction evidence="1">
        <text>a beta-D-glucosyl-(1&lt;-&gt;1')-N-acylsphing-4-enine + H2O = an N-acylsphing-4-enine + D-glucose</text>
        <dbReference type="Rhea" id="RHEA:13269"/>
        <dbReference type="ChEBI" id="CHEBI:4167"/>
        <dbReference type="ChEBI" id="CHEBI:15377"/>
        <dbReference type="ChEBI" id="CHEBI:22801"/>
        <dbReference type="ChEBI" id="CHEBI:52639"/>
        <dbReference type="EC" id="3.2.1.45"/>
    </reaction>
    <physiologicalReaction direction="left-to-right" evidence="1">
        <dbReference type="Rhea" id="RHEA:13270"/>
    </physiologicalReaction>
</comment>
<dbReference type="SUPFAM" id="SSF51445">
    <property type="entry name" value="(Trans)glycosidases"/>
    <property type="match status" value="1"/>
</dbReference>
<evidence type="ECO:0000256" key="5">
    <source>
        <dbReference type="ARBA" id="ARBA00022801"/>
    </source>
</evidence>
<dbReference type="Pfam" id="PF17189">
    <property type="entry name" value="Glyco_hydro_30C"/>
    <property type="match status" value="1"/>
</dbReference>
<evidence type="ECO:0000313" key="11">
    <source>
        <dbReference type="WBParaSite" id="jg7912"/>
    </source>
</evidence>
<dbReference type="Gene3D" id="3.20.20.80">
    <property type="entry name" value="Glycosidases"/>
    <property type="match status" value="1"/>
</dbReference>
<proteinExistence type="inferred from homology"/>
<comment type="similarity">
    <text evidence="2 6">Belongs to the glycosyl hydrolase 30 family.</text>
</comment>
<sequence>MYINADKEESAAIDGLAIHWYTRGYFEDVAKAHEIQPDKFILSTEACSAYLPDQHFPLMGDWQRGEDYGHDILNGLKNWVIGWTDWNLVLDQKGGPNWVMNSVDAAILVNKDADEFYKQPMYYFLGHFSKFIPRDSVRISSETTDFNLAGNLGDQSSVEHVAFWTPDGHTVLVVMNTDKKNSFRLSMQDVNFEGKFGQIVLPPNSIITAIWKQ</sequence>
<dbReference type="Pfam" id="PF02055">
    <property type="entry name" value="Glyco_hydro_30"/>
    <property type="match status" value="1"/>
</dbReference>
<dbReference type="GO" id="GO:0006680">
    <property type="term" value="P:glucosylceramide catabolic process"/>
    <property type="evidence" value="ECO:0007669"/>
    <property type="project" value="TreeGrafter"/>
</dbReference>
<dbReference type="InterPro" id="IPR033453">
    <property type="entry name" value="Glyco_hydro_30_TIM-barrel"/>
</dbReference>
<dbReference type="PANTHER" id="PTHR11069:SF23">
    <property type="entry name" value="LYSOSOMAL ACID GLUCOSYLCERAMIDASE"/>
    <property type="match status" value="1"/>
</dbReference>
<dbReference type="InterPro" id="IPR001139">
    <property type="entry name" value="Glyco_hydro_30"/>
</dbReference>
<keyword evidence="5 6" id="KW-0378">Hydrolase</keyword>
<evidence type="ECO:0000256" key="2">
    <source>
        <dbReference type="ARBA" id="ARBA00005382"/>
    </source>
</evidence>
<protein>
    <recommendedName>
        <fullName evidence="3 6">Glucosylceramidase</fullName>
        <ecNumber evidence="3 6">3.2.1.45</ecNumber>
    </recommendedName>
</protein>
<feature type="domain" description="Glycosyl hydrolase family 30 TIM-barrel" evidence="7">
    <location>
        <begin position="5"/>
        <end position="132"/>
    </location>
</feature>
<dbReference type="InterPro" id="IPR017853">
    <property type="entry name" value="GH"/>
</dbReference>
<dbReference type="GO" id="GO:0004348">
    <property type="term" value="F:glucosylceramidase activity"/>
    <property type="evidence" value="ECO:0007669"/>
    <property type="project" value="UniProtKB-EC"/>
</dbReference>
<keyword evidence="6" id="KW-0326">Glycosidase</keyword>
<keyword evidence="6" id="KW-0443">Lipid metabolism</keyword>
<evidence type="ECO:0000256" key="3">
    <source>
        <dbReference type="ARBA" id="ARBA00012658"/>
    </source>
</evidence>
<feature type="domain" description="Glycosyl hydrolase family 30 beta sandwich" evidence="8">
    <location>
        <begin position="135"/>
        <end position="208"/>
    </location>
</feature>